<evidence type="ECO:0000256" key="1">
    <source>
        <dbReference type="PROSITE-ProRule" id="PRU00267"/>
    </source>
</evidence>
<protein>
    <recommendedName>
        <fullName evidence="3">HMG box domain-containing protein</fullName>
    </recommendedName>
</protein>
<feature type="compositionally biased region" description="Basic and acidic residues" evidence="2">
    <location>
        <begin position="111"/>
        <end position="126"/>
    </location>
</feature>
<dbReference type="Gene3D" id="1.10.30.10">
    <property type="entry name" value="High mobility group box domain"/>
    <property type="match status" value="1"/>
</dbReference>
<feature type="DNA-binding region" description="HMG box" evidence="1">
    <location>
        <begin position="1"/>
        <end position="70"/>
    </location>
</feature>
<dbReference type="Proteomes" id="UP000019132">
    <property type="component" value="Unassembled WGS sequence"/>
</dbReference>
<dbReference type="InterPro" id="IPR009071">
    <property type="entry name" value="HMG_box_dom"/>
</dbReference>
<dbReference type="InterPro" id="IPR036910">
    <property type="entry name" value="HMG_box_dom_sf"/>
</dbReference>
<keyword evidence="1" id="KW-0539">Nucleus</keyword>
<dbReference type="OMA" id="RRREHIF"/>
<dbReference type="VEuPathDB" id="FungiDB:PYU1_G008731"/>
<evidence type="ECO:0000259" key="3">
    <source>
        <dbReference type="PROSITE" id="PS50118"/>
    </source>
</evidence>
<organism evidence="4 5">
    <name type="scientific">Globisporangium ultimum (strain ATCC 200006 / CBS 805.95 / DAOM BR144)</name>
    <name type="common">Pythium ultimum</name>
    <dbReference type="NCBI Taxonomy" id="431595"/>
    <lineage>
        <taxon>Eukaryota</taxon>
        <taxon>Sar</taxon>
        <taxon>Stramenopiles</taxon>
        <taxon>Oomycota</taxon>
        <taxon>Peronosporomycetes</taxon>
        <taxon>Pythiales</taxon>
        <taxon>Pythiaceae</taxon>
        <taxon>Globisporangium</taxon>
    </lineage>
</organism>
<proteinExistence type="predicted"/>
<dbReference type="Pfam" id="PF00505">
    <property type="entry name" value="HMG_box"/>
    <property type="match status" value="1"/>
</dbReference>
<keyword evidence="5" id="KW-1185">Reference proteome</keyword>
<name>K3WUV2_GLOUD</name>
<evidence type="ECO:0000256" key="2">
    <source>
        <dbReference type="SAM" id="MobiDB-lite"/>
    </source>
</evidence>
<dbReference type="SMART" id="SM00398">
    <property type="entry name" value="HMG"/>
    <property type="match status" value="1"/>
</dbReference>
<feature type="region of interest" description="Disordered" evidence="2">
    <location>
        <begin position="111"/>
        <end position="134"/>
    </location>
</feature>
<reference evidence="5" key="1">
    <citation type="journal article" date="2010" name="Genome Biol.">
        <title>Genome sequence of the necrotrophic plant pathogen Pythium ultimum reveals original pathogenicity mechanisms and effector repertoire.</title>
        <authorList>
            <person name="Levesque C.A."/>
            <person name="Brouwer H."/>
            <person name="Cano L."/>
            <person name="Hamilton J.P."/>
            <person name="Holt C."/>
            <person name="Huitema E."/>
            <person name="Raffaele S."/>
            <person name="Robideau G.P."/>
            <person name="Thines M."/>
            <person name="Win J."/>
            <person name="Zerillo M.M."/>
            <person name="Beakes G.W."/>
            <person name="Boore J.L."/>
            <person name="Busam D."/>
            <person name="Dumas B."/>
            <person name="Ferriera S."/>
            <person name="Fuerstenberg S.I."/>
            <person name="Gachon C.M."/>
            <person name="Gaulin E."/>
            <person name="Govers F."/>
            <person name="Grenville-Briggs L."/>
            <person name="Horner N."/>
            <person name="Hostetler J."/>
            <person name="Jiang R.H."/>
            <person name="Johnson J."/>
            <person name="Krajaejun T."/>
            <person name="Lin H."/>
            <person name="Meijer H.J."/>
            <person name="Moore B."/>
            <person name="Morris P."/>
            <person name="Phuntmart V."/>
            <person name="Puiu D."/>
            <person name="Shetty J."/>
            <person name="Stajich J.E."/>
            <person name="Tripathy S."/>
            <person name="Wawra S."/>
            <person name="van West P."/>
            <person name="Whitty B.R."/>
            <person name="Coutinho P.M."/>
            <person name="Henrissat B."/>
            <person name="Martin F."/>
            <person name="Thomas P.D."/>
            <person name="Tyler B.M."/>
            <person name="De Vries R.P."/>
            <person name="Kamoun S."/>
            <person name="Yandell M."/>
            <person name="Tisserat N."/>
            <person name="Buell C.R."/>
        </authorList>
    </citation>
    <scope>NUCLEOTIDE SEQUENCE</scope>
    <source>
        <strain evidence="5">DAOM:BR144</strain>
    </source>
</reference>
<keyword evidence="1" id="KW-0238">DNA-binding</keyword>
<evidence type="ECO:0000313" key="4">
    <source>
        <dbReference type="EnsemblProtists" id="PYU1_T008749"/>
    </source>
</evidence>
<dbReference type="eggNOG" id="KOG1649">
    <property type="taxonomic scope" value="Eukaryota"/>
</dbReference>
<reference evidence="5" key="2">
    <citation type="submission" date="2010-04" db="EMBL/GenBank/DDBJ databases">
        <authorList>
            <person name="Buell R."/>
            <person name="Hamilton J."/>
            <person name="Hostetler J."/>
        </authorList>
    </citation>
    <scope>NUCLEOTIDE SEQUENCE [LARGE SCALE GENOMIC DNA]</scope>
    <source>
        <strain evidence="5">DAOM:BR144</strain>
    </source>
</reference>
<accession>K3WUV2</accession>
<feature type="domain" description="HMG box" evidence="3">
    <location>
        <begin position="1"/>
        <end position="70"/>
    </location>
</feature>
<dbReference type="EMBL" id="GL376558">
    <property type="status" value="NOT_ANNOTATED_CDS"/>
    <property type="molecule type" value="Genomic_DNA"/>
</dbReference>
<dbReference type="GO" id="GO:0003677">
    <property type="term" value="F:DNA binding"/>
    <property type="evidence" value="ECO:0007669"/>
    <property type="project" value="UniProtKB-UniRule"/>
</dbReference>
<dbReference type="GO" id="GO:0005634">
    <property type="term" value="C:nucleus"/>
    <property type="evidence" value="ECO:0007669"/>
    <property type="project" value="UniProtKB-UniRule"/>
</dbReference>
<dbReference type="AlphaFoldDB" id="K3WUV2"/>
<dbReference type="PROSITE" id="PS50118">
    <property type="entry name" value="HMG_BOX_2"/>
    <property type="match status" value="1"/>
</dbReference>
<evidence type="ECO:0000313" key="5">
    <source>
        <dbReference type="Proteomes" id="UP000019132"/>
    </source>
</evidence>
<reference evidence="4" key="3">
    <citation type="submission" date="2015-02" db="UniProtKB">
        <authorList>
            <consortium name="EnsemblProtists"/>
        </authorList>
    </citation>
    <scope>IDENTIFICATION</scope>
    <source>
        <strain evidence="4">DAOM BR144</strain>
    </source>
</reference>
<dbReference type="HOGENOM" id="CLU_119772_0_0_1"/>
<dbReference type="SUPFAM" id="SSF47095">
    <property type="entry name" value="HMG-box"/>
    <property type="match status" value="1"/>
</dbReference>
<dbReference type="InParanoid" id="K3WUV2"/>
<dbReference type="EnsemblProtists" id="PYU1_T008749">
    <property type="protein sequence ID" value="PYU1_T008749"/>
    <property type="gene ID" value="PYU1_G008731"/>
</dbReference>
<sequence>MPRPINPFIVYCQVQKDFFNRARPKRSAGETRKIMGDMWRNMTDEEKEYYAQLTEVENEKRRREHIFDLRDRAIAEWEEEEARRKGVLGSSVLDTTSEHTRGLLLANYMNERHEVDQHREDSKATLDDADDEEE</sequence>